<dbReference type="RefSeq" id="WP_108603701.1">
    <property type="nucleotide sequence ID" value="NZ_CP026604.1"/>
</dbReference>
<evidence type="ECO:0000313" key="2">
    <source>
        <dbReference type="Proteomes" id="UP000244441"/>
    </source>
</evidence>
<organism evidence="1 2">
    <name type="scientific">Saccharobesus litoralis</name>
    <dbReference type="NCBI Taxonomy" id="2172099"/>
    <lineage>
        <taxon>Bacteria</taxon>
        <taxon>Pseudomonadati</taxon>
        <taxon>Pseudomonadota</taxon>
        <taxon>Gammaproteobacteria</taxon>
        <taxon>Alteromonadales</taxon>
        <taxon>Alteromonadaceae</taxon>
        <taxon>Saccharobesus</taxon>
    </lineage>
</organism>
<proteinExistence type="predicted"/>
<protein>
    <submittedName>
        <fullName evidence="1">DUF3301 domain-containing protein</fullName>
    </submittedName>
</protein>
<gene>
    <name evidence="1" type="ORF">C2869_14905</name>
</gene>
<name>A0A2S0VTV3_9ALTE</name>
<dbReference type="Pfam" id="PF11743">
    <property type="entry name" value="DUF3301"/>
    <property type="match status" value="1"/>
</dbReference>
<dbReference type="KEGG" id="cate:C2869_14905"/>
<keyword evidence="2" id="KW-1185">Reference proteome</keyword>
<dbReference type="Proteomes" id="UP000244441">
    <property type="component" value="Chromosome"/>
</dbReference>
<reference evidence="1 2" key="1">
    <citation type="submission" date="2018-01" db="EMBL/GenBank/DDBJ databases">
        <title>Genome sequence of a Cantenovulum-like bacteria.</title>
        <authorList>
            <person name="Tan W.R."/>
            <person name="Lau N.-S."/>
            <person name="Go F."/>
            <person name="Amirul A.-A.A."/>
        </authorList>
    </citation>
    <scope>NUCLEOTIDE SEQUENCE [LARGE SCALE GENOMIC DNA]</scope>
    <source>
        <strain evidence="1 2">CCB-QB4</strain>
    </source>
</reference>
<dbReference type="AlphaFoldDB" id="A0A2S0VTV3"/>
<dbReference type="InterPro" id="IPR021732">
    <property type="entry name" value="DUF3301"/>
</dbReference>
<dbReference type="OrthoDB" id="5959530at2"/>
<evidence type="ECO:0000313" key="1">
    <source>
        <dbReference type="EMBL" id="AWB67646.1"/>
    </source>
</evidence>
<dbReference type="EMBL" id="CP026604">
    <property type="protein sequence ID" value="AWB67646.1"/>
    <property type="molecule type" value="Genomic_DNA"/>
</dbReference>
<accession>A0A2S0VTV3</accession>
<sequence length="101" mass="11770">MQVLDILILALILAVCMQFWQLRKQAEQALLIAQNYCEKNNLQFISCARSTTKLCFFKQQFAVWQSQYIFEFSGNGEDKAQGHLTIENQRLIDISCDAYRI</sequence>